<evidence type="ECO:0000256" key="11">
    <source>
        <dbReference type="ARBA" id="ARBA00049229"/>
    </source>
</evidence>
<gene>
    <name evidence="12" type="ORF">E5162_07255</name>
</gene>
<dbReference type="EC" id="2.6.1.42" evidence="6"/>
<comment type="catalytic activity">
    <reaction evidence="9">
        <text>L-valine + 2-oxoglutarate = 3-methyl-2-oxobutanoate + L-glutamate</text>
        <dbReference type="Rhea" id="RHEA:24813"/>
        <dbReference type="ChEBI" id="CHEBI:11851"/>
        <dbReference type="ChEBI" id="CHEBI:16810"/>
        <dbReference type="ChEBI" id="CHEBI:29985"/>
        <dbReference type="ChEBI" id="CHEBI:57762"/>
        <dbReference type="EC" id="2.6.1.42"/>
    </reaction>
</comment>
<dbReference type="InterPro" id="IPR036038">
    <property type="entry name" value="Aminotransferase-like"/>
</dbReference>
<evidence type="ECO:0000256" key="2">
    <source>
        <dbReference type="ARBA" id="ARBA00004824"/>
    </source>
</evidence>
<dbReference type="EMBL" id="SRXV01000002">
    <property type="protein sequence ID" value="TGY92860.1"/>
    <property type="molecule type" value="Genomic_DNA"/>
</dbReference>
<proteinExistence type="inferred from homology"/>
<evidence type="ECO:0000256" key="7">
    <source>
        <dbReference type="ARBA" id="ARBA00014472"/>
    </source>
</evidence>
<accession>A0A4S2HAB8</accession>
<keyword evidence="8" id="KW-0028">Amino-acid biosynthesis</keyword>
<evidence type="ECO:0000313" key="13">
    <source>
        <dbReference type="Proteomes" id="UP000305451"/>
    </source>
</evidence>
<dbReference type="AlphaFoldDB" id="A0A4S2HAB8"/>
<dbReference type="Gene3D" id="3.30.470.10">
    <property type="match status" value="1"/>
</dbReference>
<dbReference type="PANTHER" id="PTHR42743:SF11">
    <property type="entry name" value="AMINODEOXYCHORISMATE LYASE"/>
    <property type="match status" value="1"/>
</dbReference>
<comment type="similarity">
    <text evidence="5">Belongs to the class-IV pyridoxal-phosphate-dependent aminotransferase family.</text>
</comment>
<dbReference type="InterPro" id="IPR043132">
    <property type="entry name" value="BCAT-like_C"/>
</dbReference>
<dbReference type="OrthoDB" id="9805628at2"/>
<evidence type="ECO:0000256" key="8">
    <source>
        <dbReference type="ARBA" id="ARBA00023304"/>
    </source>
</evidence>
<reference evidence="12 13" key="1">
    <citation type="journal article" date="2013" name="Int. J. Syst. Evol. Microbiol.">
        <title>Marinicauda pacifica gen. nov., sp. nov., a prosthecate alphaproteobacterium of the family Hyphomonadaceae isolated from deep seawater.</title>
        <authorList>
            <person name="Zhang X.Y."/>
            <person name="Li G.W."/>
            <person name="Wang C.S."/>
            <person name="Zhang Y.J."/>
            <person name="Xu X.W."/>
            <person name="Li H."/>
            <person name="Liu A."/>
            <person name="Liu C."/>
            <person name="Xie B.B."/>
            <person name="Qin Q.L."/>
            <person name="Xu Z."/>
            <person name="Chen X.L."/>
            <person name="Zhou B.C."/>
            <person name="Zhang Y.Z."/>
        </authorList>
    </citation>
    <scope>NUCLEOTIDE SEQUENCE [LARGE SCALE GENOMIC DNA]</scope>
    <source>
        <strain evidence="12 13">P-1 km-3</strain>
    </source>
</reference>
<dbReference type="InterPro" id="IPR001544">
    <property type="entry name" value="Aminotrans_IV"/>
</dbReference>
<comment type="caution">
    <text evidence="12">The sequence shown here is derived from an EMBL/GenBank/DDBJ whole genome shotgun (WGS) entry which is preliminary data.</text>
</comment>
<comment type="catalytic activity">
    <reaction evidence="10">
        <text>L-isoleucine + 2-oxoglutarate = (S)-3-methyl-2-oxopentanoate + L-glutamate</text>
        <dbReference type="Rhea" id="RHEA:24801"/>
        <dbReference type="ChEBI" id="CHEBI:16810"/>
        <dbReference type="ChEBI" id="CHEBI:29985"/>
        <dbReference type="ChEBI" id="CHEBI:35146"/>
        <dbReference type="ChEBI" id="CHEBI:58045"/>
        <dbReference type="EC" id="2.6.1.42"/>
    </reaction>
</comment>
<evidence type="ECO:0000256" key="3">
    <source>
        <dbReference type="ARBA" id="ARBA00004931"/>
    </source>
</evidence>
<protein>
    <recommendedName>
        <fullName evidence="7">Probable branched-chain-amino-acid aminotransferase</fullName>
        <ecNumber evidence="6">2.6.1.42</ecNumber>
    </recommendedName>
</protein>
<dbReference type="GO" id="GO:0009082">
    <property type="term" value="P:branched-chain amino acid biosynthetic process"/>
    <property type="evidence" value="ECO:0007669"/>
    <property type="project" value="UniProtKB-KW"/>
</dbReference>
<evidence type="ECO:0000256" key="10">
    <source>
        <dbReference type="ARBA" id="ARBA00048798"/>
    </source>
</evidence>
<comment type="catalytic activity">
    <reaction evidence="11">
        <text>L-leucine + 2-oxoglutarate = 4-methyl-2-oxopentanoate + L-glutamate</text>
        <dbReference type="Rhea" id="RHEA:18321"/>
        <dbReference type="ChEBI" id="CHEBI:16810"/>
        <dbReference type="ChEBI" id="CHEBI:17865"/>
        <dbReference type="ChEBI" id="CHEBI:29985"/>
        <dbReference type="ChEBI" id="CHEBI:57427"/>
        <dbReference type="EC" id="2.6.1.42"/>
    </reaction>
</comment>
<dbReference type="RefSeq" id="WP_135944416.1">
    <property type="nucleotide sequence ID" value="NZ_BMEI01000002.1"/>
</dbReference>
<organism evidence="12 13">
    <name type="scientific">Marinicauda pacifica</name>
    <dbReference type="NCBI Taxonomy" id="1133559"/>
    <lineage>
        <taxon>Bacteria</taxon>
        <taxon>Pseudomonadati</taxon>
        <taxon>Pseudomonadota</taxon>
        <taxon>Alphaproteobacteria</taxon>
        <taxon>Maricaulales</taxon>
        <taxon>Maricaulaceae</taxon>
        <taxon>Marinicauda</taxon>
    </lineage>
</organism>
<dbReference type="Pfam" id="PF01063">
    <property type="entry name" value="Aminotran_4"/>
    <property type="match status" value="1"/>
</dbReference>
<evidence type="ECO:0000256" key="5">
    <source>
        <dbReference type="ARBA" id="ARBA00009320"/>
    </source>
</evidence>
<keyword evidence="8" id="KW-0100">Branched-chain amino acid biosynthesis</keyword>
<comment type="pathway">
    <text evidence="2">Amino-acid biosynthesis; L-isoleucine biosynthesis; L-isoleucine from 2-oxobutanoate: step 4/4.</text>
</comment>
<comment type="pathway">
    <text evidence="3">Amino-acid biosynthesis; L-valine biosynthesis; L-valine from pyruvate: step 4/4.</text>
</comment>
<keyword evidence="13" id="KW-1185">Reference proteome</keyword>
<dbReference type="SUPFAM" id="SSF56752">
    <property type="entry name" value="D-aminoacid aminotransferase-like PLP-dependent enzymes"/>
    <property type="match status" value="1"/>
</dbReference>
<evidence type="ECO:0000256" key="1">
    <source>
        <dbReference type="ARBA" id="ARBA00003109"/>
    </source>
</evidence>
<dbReference type="GO" id="GO:0004084">
    <property type="term" value="F:branched-chain-amino-acid transaminase activity"/>
    <property type="evidence" value="ECO:0007669"/>
    <property type="project" value="UniProtKB-EC"/>
</dbReference>
<dbReference type="InterPro" id="IPR050571">
    <property type="entry name" value="Class-IV_PLP-Dep_Aminotrnsfr"/>
</dbReference>
<dbReference type="Gene3D" id="3.20.10.10">
    <property type="entry name" value="D-amino Acid Aminotransferase, subunit A, domain 2"/>
    <property type="match status" value="1"/>
</dbReference>
<comment type="function">
    <text evidence="1">Acts on leucine, isoleucine and valine.</text>
</comment>
<evidence type="ECO:0000256" key="4">
    <source>
        <dbReference type="ARBA" id="ARBA00005072"/>
    </source>
</evidence>
<evidence type="ECO:0000313" key="12">
    <source>
        <dbReference type="EMBL" id="TGY92860.1"/>
    </source>
</evidence>
<name>A0A4S2HAB8_9PROT</name>
<evidence type="ECO:0000256" key="9">
    <source>
        <dbReference type="ARBA" id="ARBA00048212"/>
    </source>
</evidence>
<comment type="pathway">
    <text evidence="4">Amino-acid biosynthesis; L-leucine biosynthesis; L-leucine from 3-methyl-2-oxobutanoate: step 4/4.</text>
</comment>
<sequence>MSRVWLNGHLVEAHQARIDPGDRGFLLGDGAFETMRFEAGRIRRWPAHRSRLSAALDILQIAQPDWLAIEDASRALADANALTAAILRLTITRGPHGRGMDAVHGEAGTVLMTALARPDPPVSIRLEPVSAPRRDPASQATRFKPIGYGDELHARRLARSAGADMALLHDGEGHPSCADCANVMWIAGNDLVAPGPEAGALSGTTRAALLERLSQAGLTLVPSAQLALERAEAVLVCNAVQGVVAVRAIGSHSYPVDHWAVTRLREIEAELD</sequence>
<dbReference type="InterPro" id="IPR043131">
    <property type="entry name" value="BCAT-like_N"/>
</dbReference>
<dbReference type="Proteomes" id="UP000305451">
    <property type="component" value="Unassembled WGS sequence"/>
</dbReference>
<dbReference type="PANTHER" id="PTHR42743">
    <property type="entry name" value="AMINO-ACID AMINOTRANSFERASE"/>
    <property type="match status" value="1"/>
</dbReference>
<evidence type="ECO:0000256" key="6">
    <source>
        <dbReference type="ARBA" id="ARBA00013053"/>
    </source>
</evidence>